<evidence type="ECO:0000256" key="3">
    <source>
        <dbReference type="ARBA" id="ARBA00023082"/>
    </source>
</evidence>
<dbReference type="SUPFAM" id="SSF88659">
    <property type="entry name" value="Sigma3 and sigma4 domains of RNA polymerase sigma factors"/>
    <property type="match status" value="1"/>
</dbReference>
<dbReference type="PANTHER" id="PTHR43133">
    <property type="entry name" value="RNA POLYMERASE ECF-TYPE SIGMA FACTO"/>
    <property type="match status" value="1"/>
</dbReference>
<dbReference type="Pfam" id="PF07638">
    <property type="entry name" value="Sigma70_ECF"/>
    <property type="match status" value="1"/>
</dbReference>
<keyword evidence="2" id="KW-0805">Transcription regulation</keyword>
<keyword evidence="7" id="KW-1185">Reference proteome</keyword>
<dbReference type="PANTHER" id="PTHR43133:SF39">
    <property type="entry name" value="SIMILAR TO RNA POLYMERASE SIGMA-E FACTOR"/>
    <property type="match status" value="1"/>
</dbReference>
<gene>
    <name evidence="6" type="ordered locus">Acid345_4048</name>
</gene>
<dbReference type="NCBIfam" id="TIGR02999">
    <property type="entry name" value="Sig-70_X6"/>
    <property type="match status" value="1"/>
</dbReference>
<dbReference type="InterPro" id="IPR011517">
    <property type="entry name" value="RNA_pol_sigma70_ECF-like"/>
</dbReference>
<comment type="similarity">
    <text evidence="1">Belongs to the sigma-70 factor family. ECF subfamily.</text>
</comment>
<dbReference type="STRING" id="204669.Acid345_4048"/>
<dbReference type="HOGENOM" id="CLU_102127_0_0_0"/>
<dbReference type="InterPro" id="IPR036388">
    <property type="entry name" value="WH-like_DNA-bd_sf"/>
</dbReference>
<dbReference type="Gene3D" id="1.10.10.10">
    <property type="entry name" value="Winged helix-like DNA-binding domain superfamily/Winged helix DNA-binding domain"/>
    <property type="match status" value="1"/>
</dbReference>
<dbReference type="InterPro" id="IPR014284">
    <property type="entry name" value="RNA_pol_sigma-70_dom"/>
</dbReference>
<dbReference type="AlphaFoldDB" id="Q1IJA2"/>
<dbReference type="EMBL" id="CP000360">
    <property type="protein sequence ID" value="ABF43048.1"/>
    <property type="molecule type" value="Genomic_DNA"/>
</dbReference>
<evidence type="ECO:0000313" key="7">
    <source>
        <dbReference type="Proteomes" id="UP000002432"/>
    </source>
</evidence>
<keyword evidence="3" id="KW-0731">Sigma factor</keyword>
<feature type="domain" description="RNA polymerase sigma-70 ECF-like HTH" evidence="5">
    <location>
        <begin position="3"/>
        <end position="172"/>
    </location>
</feature>
<evidence type="ECO:0000259" key="5">
    <source>
        <dbReference type="Pfam" id="PF07638"/>
    </source>
</evidence>
<dbReference type="Gene3D" id="1.10.1740.10">
    <property type="match status" value="1"/>
</dbReference>
<keyword evidence="4" id="KW-0804">Transcription</keyword>
<organism evidence="6 7">
    <name type="scientific">Koribacter versatilis (strain Ellin345)</name>
    <dbReference type="NCBI Taxonomy" id="204669"/>
    <lineage>
        <taxon>Bacteria</taxon>
        <taxon>Pseudomonadati</taxon>
        <taxon>Acidobacteriota</taxon>
        <taxon>Terriglobia</taxon>
        <taxon>Terriglobales</taxon>
        <taxon>Candidatus Korobacteraceae</taxon>
        <taxon>Candidatus Korobacter</taxon>
    </lineage>
</organism>
<name>Q1IJA2_KORVE</name>
<evidence type="ECO:0000256" key="1">
    <source>
        <dbReference type="ARBA" id="ARBA00010641"/>
    </source>
</evidence>
<dbReference type="InterPro" id="IPR013325">
    <property type="entry name" value="RNA_pol_sigma_r2"/>
</dbReference>
<evidence type="ECO:0000313" key="6">
    <source>
        <dbReference type="EMBL" id="ABF43048.1"/>
    </source>
</evidence>
<proteinExistence type="inferred from homology"/>
<dbReference type="SUPFAM" id="SSF88946">
    <property type="entry name" value="Sigma2 domain of RNA polymerase sigma factors"/>
    <property type="match status" value="1"/>
</dbReference>
<evidence type="ECO:0000256" key="4">
    <source>
        <dbReference type="ARBA" id="ARBA00023163"/>
    </source>
</evidence>
<dbReference type="GO" id="GO:0006352">
    <property type="term" value="P:DNA-templated transcription initiation"/>
    <property type="evidence" value="ECO:0007669"/>
    <property type="project" value="InterPro"/>
</dbReference>
<evidence type="ECO:0000256" key="2">
    <source>
        <dbReference type="ARBA" id="ARBA00023015"/>
    </source>
</evidence>
<dbReference type="InterPro" id="IPR039425">
    <property type="entry name" value="RNA_pol_sigma-70-like"/>
</dbReference>
<dbReference type="eggNOG" id="COG1595">
    <property type="taxonomic scope" value="Bacteria"/>
</dbReference>
<reference evidence="6 7" key="1">
    <citation type="journal article" date="2009" name="Appl. Environ. Microbiol.">
        <title>Three genomes from the phylum Acidobacteria provide insight into the lifestyles of these microorganisms in soils.</title>
        <authorList>
            <person name="Ward N.L."/>
            <person name="Challacombe J.F."/>
            <person name="Janssen P.H."/>
            <person name="Henrissat B."/>
            <person name="Coutinho P.M."/>
            <person name="Wu M."/>
            <person name="Xie G."/>
            <person name="Haft D.H."/>
            <person name="Sait M."/>
            <person name="Badger J."/>
            <person name="Barabote R.D."/>
            <person name="Bradley B."/>
            <person name="Brettin T.S."/>
            <person name="Brinkac L.M."/>
            <person name="Bruce D."/>
            <person name="Creasy T."/>
            <person name="Daugherty S.C."/>
            <person name="Davidsen T.M."/>
            <person name="DeBoy R.T."/>
            <person name="Detter J.C."/>
            <person name="Dodson R.J."/>
            <person name="Durkin A.S."/>
            <person name="Ganapathy A."/>
            <person name="Gwinn-Giglio M."/>
            <person name="Han C.S."/>
            <person name="Khouri H."/>
            <person name="Kiss H."/>
            <person name="Kothari S.P."/>
            <person name="Madupu R."/>
            <person name="Nelson K.E."/>
            <person name="Nelson W.C."/>
            <person name="Paulsen I."/>
            <person name="Penn K."/>
            <person name="Ren Q."/>
            <person name="Rosovitz M.J."/>
            <person name="Selengut J.D."/>
            <person name="Shrivastava S."/>
            <person name="Sullivan S.A."/>
            <person name="Tapia R."/>
            <person name="Thompson L.S."/>
            <person name="Watkins K.L."/>
            <person name="Yang Q."/>
            <person name="Yu C."/>
            <person name="Zafar N."/>
            <person name="Zhou L."/>
            <person name="Kuske C.R."/>
        </authorList>
    </citation>
    <scope>NUCLEOTIDE SEQUENCE [LARGE SCALE GENOMIC DNA]</scope>
    <source>
        <strain evidence="6 7">Ellin345</strain>
    </source>
</reference>
<dbReference type="Proteomes" id="UP000002432">
    <property type="component" value="Chromosome"/>
</dbReference>
<dbReference type="NCBIfam" id="TIGR02937">
    <property type="entry name" value="sigma70-ECF"/>
    <property type="match status" value="1"/>
</dbReference>
<dbReference type="KEGG" id="aba:Acid345_4048"/>
<dbReference type="EnsemblBacteria" id="ABF43048">
    <property type="protein sequence ID" value="ABF43048"/>
    <property type="gene ID" value="Acid345_4048"/>
</dbReference>
<protein>
    <submittedName>
        <fullName evidence="6">RNA polymerase, sigma subunit, ECF family</fullName>
    </submittedName>
</protein>
<accession>Q1IJA2</accession>
<sequence>MAAGDKRALDSLVPLLYPELKRLARSYMRGEQTGHTLQPTALVHEAYARMIKQDHPDYRSRAHFMGVAAQIMRQILIDHARTRKAEKRGGGVVDLSLEEADAVSIARPVSIIAVDDALAELAKKDAIKAQLIEMRFFGGMTAEESAEVLNLPVHEVRRHLRVGQAWLQRELQLGEVEKNS</sequence>
<dbReference type="InterPro" id="IPR013324">
    <property type="entry name" value="RNA_pol_sigma_r3/r4-like"/>
</dbReference>
<dbReference type="InterPro" id="IPR053812">
    <property type="entry name" value="HTH_Sigma70_ECF-like"/>
</dbReference>
<dbReference type="GO" id="GO:0016987">
    <property type="term" value="F:sigma factor activity"/>
    <property type="evidence" value="ECO:0007669"/>
    <property type="project" value="UniProtKB-KW"/>
</dbReference>